<reference evidence="3" key="1">
    <citation type="submission" date="2013-08" db="EMBL/GenBank/DDBJ databases">
        <title>Gene expansion shapes genome architecture in the human pathogen Lichtheimia corymbifera: an evolutionary genomics analysis in the ancient terrestrial Mucorales (Mucoromycotina).</title>
        <authorList>
            <person name="Schwartze V.U."/>
            <person name="Winter S."/>
            <person name="Shelest E."/>
            <person name="Marcet-Houben M."/>
            <person name="Horn F."/>
            <person name="Wehner S."/>
            <person name="Hoffmann K."/>
            <person name="Riege K."/>
            <person name="Sammeth M."/>
            <person name="Nowrousian M."/>
            <person name="Valiante V."/>
            <person name="Linde J."/>
            <person name="Jacobsen I.D."/>
            <person name="Marz M."/>
            <person name="Brakhage A.A."/>
            <person name="Gabaldon T."/>
            <person name="Bocker S."/>
            <person name="Voigt K."/>
        </authorList>
    </citation>
    <scope>NUCLEOTIDE SEQUENCE [LARGE SCALE GENOMIC DNA]</scope>
    <source>
        <strain evidence="3">FSU 9682</strain>
    </source>
</reference>
<evidence type="ECO:0000313" key="4">
    <source>
        <dbReference type="Proteomes" id="UP000027586"/>
    </source>
</evidence>
<dbReference type="Gene3D" id="3.60.10.10">
    <property type="entry name" value="Endonuclease/exonuclease/phosphatase"/>
    <property type="match status" value="1"/>
</dbReference>
<evidence type="ECO:0000256" key="1">
    <source>
        <dbReference type="SAM" id="MobiDB-lite"/>
    </source>
</evidence>
<proteinExistence type="predicted"/>
<dbReference type="SUPFAM" id="SSF56672">
    <property type="entry name" value="DNA/RNA polymerases"/>
    <property type="match status" value="1"/>
</dbReference>
<protein>
    <recommendedName>
        <fullName evidence="2">Reverse transcriptase domain-containing protein</fullName>
    </recommendedName>
</protein>
<gene>
    <name evidence="3" type="ORF">LCOR_12070.1</name>
</gene>
<feature type="domain" description="Reverse transcriptase" evidence="2">
    <location>
        <begin position="412"/>
        <end position="712"/>
    </location>
</feature>
<dbReference type="VEuPathDB" id="FungiDB:LCOR_12070.1"/>
<evidence type="ECO:0000313" key="3">
    <source>
        <dbReference type="EMBL" id="CDH61291.1"/>
    </source>
</evidence>
<evidence type="ECO:0000259" key="2">
    <source>
        <dbReference type="PROSITE" id="PS50878"/>
    </source>
</evidence>
<feature type="region of interest" description="Disordered" evidence="1">
    <location>
        <begin position="1025"/>
        <end position="1057"/>
    </location>
</feature>
<dbReference type="AlphaFoldDB" id="A0A068SIQ3"/>
<dbReference type="PROSITE" id="PS50878">
    <property type="entry name" value="RT_POL"/>
    <property type="match status" value="1"/>
</dbReference>
<dbReference type="InterPro" id="IPR000477">
    <property type="entry name" value="RT_dom"/>
</dbReference>
<dbReference type="OrthoDB" id="2272068at2759"/>
<dbReference type="EMBL" id="CBTN010000170">
    <property type="protein sequence ID" value="CDH61291.1"/>
    <property type="molecule type" value="Genomic_DNA"/>
</dbReference>
<dbReference type="Pfam" id="PF14529">
    <property type="entry name" value="Exo_endo_phos_2"/>
    <property type="match status" value="1"/>
</dbReference>
<keyword evidence="4" id="KW-1185">Reference proteome</keyword>
<dbReference type="GO" id="GO:0003824">
    <property type="term" value="F:catalytic activity"/>
    <property type="evidence" value="ECO:0007669"/>
    <property type="project" value="InterPro"/>
</dbReference>
<name>A0A068SIQ3_9FUNG</name>
<dbReference type="InterPro" id="IPR043502">
    <property type="entry name" value="DNA/RNA_pol_sf"/>
</dbReference>
<dbReference type="CDD" id="cd01650">
    <property type="entry name" value="RT_nLTR_like"/>
    <property type="match status" value="1"/>
</dbReference>
<sequence>MHFMPQLNNYVISFRLGPYLFHGIYAPPSLSHEQFKNIMQQLDITQHTIIFGDLNTRLGSRIGDTRINGRTAFLEDWLLQHGLHVWNESHAFGLATFEKHAVGTSIIDLFISTRSAITAPTLEVHSDKSLSSDHHLCSLSFYTTELVPHLPAPNAPRRYWKLQRLKEDDVYSLYVEEFRQLMPAIQEAISYSRQHDQVSDPHGIDAIGQQLTDAIYTALDNSVTRGQHRPKSWKWFWNAELQQLADQRQEAYTRWRRAPDTLEKARFWGEYVEARDTVRLAVRRARTRSWKQFCFNMQTSNKSTVNSIIKRMRFNRRTPVTFSHPNGPSAAVETMADHLSQVFGGDRIEPEITRTDQLEDVGLDPFDVDRIIRVIRKETPSRKAPGCDHITGAMLKPIAAPLAQVLSPFLRLCWNRSRLPVAWRTAQVVPIHKKDDPTVAGNYRPISLTSTFRKIVERCLLPTLLDQMPALDIAQGGFRAQRGALDQAFSLHMLMQKYHRTHEEYPVVAFLDIKSAYDSVDRSVIWGALANHLQPALLDLLKNMFDEVLVTVIIQNYESRTIRPRRGVLQGSILSPILYAVFIDDLPRRIRNGIQHAPTLTNTLAVSTVSTTHISEAALQDHDRISLRHPARRTYINKTINLLLYADDVALIGSSEEIRLLLAMTEAHSDHFGYRWSPPKCAILNGRPGVTYKLYNQPIPFVDHFKYLGVPFASKGIDADRMLQASATKGVGAMLLLHSLGAHKFAFGLGVALQLYRTFIRPIFEYGLAITHTTATHLKILERAQNRCIRLTNGVTDPDARTPTITAKALADIPSMKLRARILEFKFVVRAHELPPSTLLASVVDTLLRVHHPFNSWENLKGNELWRDYSLLTRQAPLPRHPVSYIINAYRDQEYARIKIIKKSVARLREKRIWDPILYLPASTRDRHRLVNWRLHYLPSFPLSDCRCGHKQAHRDHFMSCDITGPLISQRLKDKYGKPIPDDVHILDYILNDLPIRARGLQQGHWRDTWPLLLYALRDIDLASHPEDTTAPATNAEPEPPPQQALNDFFAAQQQQA</sequence>
<dbReference type="PANTHER" id="PTHR19446">
    <property type="entry name" value="REVERSE TRANSCRIPTASES"/>
    <property type="match status" value="1"/>
</dbReference>
<comment type="caution">
    <text evidence="3">The sequence shown here is derived from an EMBL/GenBank/DDBJ whole genome shotgun (WGS) entry which is preliminary data.</text>
</comment>
<organism evidence="3 4">
    <name type="scientific">Lichtheimia corymbifera JMRC:FSU:9682</name>
    <dbReference type="NCBI Taxonomy" id="1263082"/>
    <lineage>
        <taxon>Eukaryota</taxon>
        <taxon>Fungi</taxon>
        <taxon>Fungi incertae sedis</taxon>
        <taxon>Mucoromycota</taxon>
        <taxon>Mucoromycotina</taxon>
        <taxon>Mucoromycetes</taxon>
        <taxon>Mucorales</taxon>
        <taxon>Lichtheimiaceae</taxon>
        <taxon>Lichtheimia</taxon>
    </lineage>
</organism>
<dbReference type="InterPro" id="IPR036691">
    <property type="entry name" value="Endo/exonu/phosph_ase_sf"/>
</dbReference>
<dbReference type="Proteomes" id="UP000027586">
    <property type="component" value="Unassembled WGS sequence"/>
</dbReference>
<dbReference type="STRING" id="1263082.A0A068SIQ3"/>
<accession>A0A068SIQ3</accession>
<dbReference type="Pfam" id="PF00078">
    <property type="entry name" value="RVT_1"/>
    <property type="match status" value="1"/>
</dbReference>
<dbReference type="SUPFAM" id="SSF56219">
    <property type="entry name" value="DNase I-like"/>
    <property type="match status" value="1"/>
</dbReference>
<dbReference type="InterPro" id="IPR005135">
    <property type="entry name" value="Endo/exonuclease/phosphatase"/>
</dbReference>